<feature type="region of interest" description="Disordered" evidence="8">
    <location>
        <begin position="556"/>
        <end position="587"/>
    </location>
</feature>
<gene>
    <name evidence="10" type="ORF">CGZ94_02445</name>
</gene>
<evidence type="ECO:0000256" key="5">
    <source>
        <dbReference type="ARBA" id="ARBA00022692"/>
    </source>
</evidence>
<feature type="transmembrane region" description="Helical" evidence="9">
    <location>
        <begin position="34"/>
        <end position="54"/>
    </location>
</feature>
<feature type="transmembrane region" description="Helical" evidence="9">
    <location>
        <begin position="114"/>
        <end position="135"/>
    </location>
</feature>
<feature type="transmembrane region" description="Helical" evidence="9">
    <location>
        <begin position="427"/>
        <end position="448"/>
    </location>
</feature>
<evidence type="ECO:0000256" key="8">
    <source>
        <dbReference type="SAM" id="MobiDB-lite"/>
    </source>
</evidence>
<evidence type="ECO:0000313" key="11">
    <source>
        <dbReference type="Proteomes" id="UP000215896"/>
    </source>
</evidence>
<dbReference type="AlphaFoldDB" id="A0A255GPM1"/>
<feature type="compositionally biased region" description="Pro residues" evidence="8">
    <location>
        <begin position="578"/>
        <end position="587"/>
    </location>
</feature>
<dbReference type="NCBIfam" id="TIGR00842">
    <property type="entry name" value="bcct"/>
    <property type="match status" value="1"/>
</dbReference>
<dbReference type="GO" id="GO:0022857">
    <property type="term" value="F:transmembrane transporter activity"/>
    <property type="evidence" value="ECO:0007669"/>
    <property type="project" value="InterPro"/>
</dbReference>
<feature type="transmembrane region" description="Helical" evidence="9">
    <location>
        <begin position="503"/>
        <end position="526"/>
    </location>
</feature>
<accession>A0A255GPM1</accession>
<evidence type="ECO:0000256" key="3">
    <source>
        <dbReference type="ARBA" id="ARBA00022448"/>
    </source>
</evidence>
<keyword evidence="5 9" id="KW-0812">Transmembrane</keyword>
<feature type="compositionally biased region" description="Basic and acidic residues" evidence="8">
    <location>
        <begin position="1"/>
        <end position="13"/>
    </location>
</feature>
<evidence type="ECO:0000313" key="10">
    <source>
        <dbReference type="EMBL" id="OYO17759.1"/>
    </source>
</evidence>
<feature type="transmembrane region" description="Helical" evidence="9">
    <location>
        <begin position="74"/>
        <end position="94"/>
    </location>
</feature>
<evidence type="ECO:0000256" key="7">
    <source>
        <dbReference type="ARBA" id="ARBA00023136"/>
    </source>
</evidence>
<name>A0A255GPM1_9ACTN</name>
<reference evidence="10 11" key="1">
    <citation type="submission" date="2017-07" db="EMBL/GenBank/DDBJ databases">
        <title>Draft whole genome sequences of clinical Proprionibacteriaceae strains.</title>
        <authorList>
            <person name="Bernier A.-M."/>
            <person name="Bernard K."/>
            <person name="Domingo M.-C."/>
        </authorList>
    </citation>
    <scope>NUCLEOTIDE SEQUENCE [LARGE SCALE GENOMIC DNA]</scope>
    <source>
        <strain evidence="10 11">NML 030167</strain>
    </source>
</reference>
<dbReference type="InterPro" id="IPR000060">
    <property type="entry name" value="BCCT_transptr"/>
</dbReference>
<comment type="similarity">
    <text evidence="2">Belongs to the BCCT transporter (TC 2.A.15) family.</text>
</comment>
<evidence type="ECO:0000256" key="4">
    <source>
        <dbReference type="ARBA" id="ARBA00022475"/>
    </source>
</evidence>
<dbReference type="EMBL" id="NMVO01000001">
    <property type="protein sequence ID" value="OYO17759.1"/>
    <property type="molecule type" value="Genomic_DNA"/>
</dbReference>
<evidence type="ECO:0000256" key="1">
    <source>
        <dbReference type="ARBA" id="ARBA00004651"/>
    </source>
</evidence>
<proteinExistence type="inferred from homology"/>
<sequence length="587" mass="62409">MDGRNFNHPRKESVSSTQHEIEQSAPETGSKRPLWPVFGPAAGIIALVVIAAVIGGGGFSDALKTINTAVTASIGWYYVLIVTGFVLFAVVVAASPLGRIRLGADDDEPEYGTLSWISMLFAAGMGIGLVFWGAAEPLNHLANPRPDVAEAGAPAIAQRAMTQTLLHWGVHAWAIYAVVGLGVAYAVHRRRRPISIRWALEPLLGKRIVQGPVGHAIDVAAIVGTLFGVASSLGLGVTQMSAGLQSLGILPDNEMVQLVLVVAITAIATFSVLSGLDKGIKWLSNFNMVLAALLVLAVLALGPTLFVLREFVQSIGSYAQQFVGLSFSTLPYYGASGEEWLGSWTTYYWGWWMAWAPFVGVFIARISKGRTVREFVVGVLVVPTLLTTAWFSIIGGTALYQQVTNGGLITDGSVSTNEALFSVLDRLPGGALLGGVAVLLVLVFFVTSSDSGSFVVDMISHGGNQHPPVWSRVFWATMEGLIAAVLLWAGYRAGSVSGGLNSLQTMAIIAAAPFSVVMILICISLWKALSRDVRRVRAVESRIFRREVTLEVAEALESESPAGSHAARNGKPDQQSPRPAPPGGSLR</sequence>
<dbReference type="PANTHER" id="PTHR30047">
    <property type="entry name" value="HIGH-AFFINITY CHOLINE TRANSPORT PROTEIN-RELATED"/>
    <property type="match status" value="1"/>
</dbReference>
<comment type="subcellular location">
    <subcellularLocation>
        <location evidence="1">Cell membrane</location>
        <topology evidence="1">Multi-pass membrane protein</topology>
    </subcellularLocation>
</comment>
<keyword evidence="7 9" id="KW-0472">Membrane</keyword>
<feature type="transmembrane region" description="Helical" evidence="9">
    <location>
        <begin position="346"/>
        <end position="364"/>
    </location>
</feature>
<organism evidence="10 11">
    <name type="scientific">Enemella evansiae</name>
    <dbReference type="NCBI Taxonomy" id="2016499"/>
    <lineage>
        <taxon>Bacteria</taxon>
        <taxon>Bacillati</taxon>
        <taxon>Actinomycetota</taxon>
        <taxon>Actinomycetes</taxon>
        <taxon>Propionibacteriales</taxon>
        <taxon>Propionibacteriaceae</taxon>
        <taxon>Enemella</taxon>
    </lineage>
</organism>
<keyword evidence="6 9" id="KW-1133">Transmembrane helix</keyword>
<feature type="transmembrane region" description="Helical" evidence="9">
    <location>
        <begin position="168"/>
        <end position="187"/>
    </location>
</feature>
<protein>
    <submittedName>
        <fullName evidence="10">Choline transporter</fullName>
    </submittedName>
</protein>
<keyword evidence="11" id="KW-1185">Reference proteome</keyword>
<feature type="transmembrane region" description="Helical" evidence="9">
    <location>
        <begin position="469"/>
        <end position="491"/>
    </location>
</feature>
<evidence type="ECO:0000256" key="6">
    <source>
        <dbReference type="ARBA" id="ARBA00022989"/>
    </source>
</evidence>
<keyword evidence="4" id="KW-1003">Cell membrane</keyword>
<keyword evidence="3" id="KW-0813">Transport</keyword>
<dbReference type="GO" id="GO:0005886">
    <property type="term" value="C:plasma membrane"/>
    <property type="evidence" value="ECO:0007669"/>
    <property type="project" value="UniProtKB-SubCell"/>
</dbReference>
<feature type="transmembrane region" description="Helical" evidence="9">
    <location>
        <begin position="216"/>
        <end position="235"/>
    </location>
</feature>
<evidence type="ECO:0000256" key="9">
    <source>
        <dbReference type="SAM" id="Phobius"/>
    </source>
</evidence>
<feature type="transmembrane region" description="Helical" evidence="9">
    <location>
        <begin position="288"/>
        <end position="308"/>
    </location>
</feature>
<feature type="region of interest" description="Disordered" evidence="8">
    <location>
        <begin position="1"/>
        <end position="32"/>
    </location>
</feature>
<evidence type="ECO:0000256" key="2">
    <source>
        <dbReference type="ARBA" id="ARBA00005658"/>
    </source>
</evidence>
<dbReference type="Pfam" id="PF02028">
    <property type="entry name" value="BCCT"/>
    <property type="match status" value="1"/>
</dbReference>
<dbReference type="OrthoDB" id="9775735at2"/>
<comment type="caution">
    <text evidence="10">The sequence shown here is derived from an EMBL/GenBank/DDBJ whole genome shotgun (WGS) entry which is preliminary data.</text>
</comment>
<feature type="transmembrane region" description="Helical" evidence="9">
    <location>
        <begin position="255"/>
        <end position="276"/>
    </location>
</feature>
<dbReference type="PANTHER" id="PTHR30047:SF7">
    <property type="entry name" value="HIGH-AFFINITY CHOLINE TRANSPORT PROTEIN"/>
    <property type="match status" value="1"/>
</dbReference>
<feature type="transmembrane region" description="Helical" evidence="9">
    <location>
        <begin position="376"/>
        <end position="400"/>
    </location>
</feature>
<dbReference type="Proteomes" id="UP000215896">
    <property type="component" value="Unassembled WGS sequence"/>
</dbReference>